<dbReference type="InterPro" id="IPR028082">
    <property type="entry name" value="Peripla_BP_I"/>
</dbReference>
<dbReference type="PANTHER" id="PTHR34296">
    <property type="entry name" value="TRANSCRIPTIONAL ACTIVATOR PROTEIN MED"/>
    <property type="match status" value="1"/>
</dbReference>
<evidence type="ECO:0000256" key="4">
    <source>
        <dbReference type="ARBA" id="ARBA00022729"/>
    </source>
</evidence>
<evidence type="ECO:0000256" key="6">
    <source>
        <dbReference type="ARBA" id="ARBA00023288"/>
    </source>
</evidence>
<comment type="caution">
    <text evidence="9">The sequence shown here is derived from an EMBL/GenBank/DDBJ whole genome shotgun (WGS) entry which is preliminary data.</text>
</comment>
<dbReference type="PROSITE" id="PS51257">
    <property type="entry name" value="PROKAR_LIPOPROTEIN"/>
    <property type="match status" value="1"/>
</dbReference>
<dbReference type="Proteomes" id="UP001291309">
    <property type="component" value="Unassembled WGS sequence"/>
</dbReference>
<evidence type="ECO:0000313" key="10">
    <source>
        <dbReference type="Proteomes" id="UP001291309"/>
    </source>
</evidence>
<evidence type="ECO:0000256" key="1">
    <source>
        <dbReference type="ARBA" id="ARBA00004193"/>
    </source>
</evidence>
<evidence type="ECO:0000256" key="2">
    <source>
        <dbReference type="ARBA" id="ARBA00008610"/>
    </source>
</evidence>
<evidence type="ECO:0000256" key="3">
    <source>
        <dbReference type="ARBA" id="ARBA00022475"/>
    </source>
</evidence>
<dbReference type="InterPro" id="IPR050957">
    <property type="entry name" value="BMP_lipoprotein"/>
</dbReference>
<accession>A0ABU5H2N1</accession>
<evidence type="ECO:0000256" key="5">
    <source>
        <dbReference type="ARBA" id="ARBA00023136"/>
    </source>
</evidence>
<proteinExistence type="inferred from homology"/>
<keyword evidence="10" id="KW-1185">Reference proteome</keyword>
<protein>
    <submittedName>
        <fullName evidence="9">BMP family ABC transporter substrate-binding protein</fullName>
    </submittedName>
</protein>
<dbReference type="EMBL" id="JAXIVS010000004">
    <property type="protein sequence ID" value="MDY7227723.1"/>
    <property type="molecule type" value="Genomic_DNA"/>
</dbReference>
<gene>
    <name evidence="9" type="ORF">SYV04_15015</name>
</gene>
<evidence type="ECO:0000259" key="8">
    <source>
        <dbReference type="Pfam" id="PF02608"/>
    </source>
</evidence>
<feature type="signal peptide" evidence="7">
    <location>
        <begin position="1"/>
        <end position="25"/>
    </location>
</feature>
<organism evidence="9 10">
    <name type="scientific">Hyalangium rubrum</name>
    <dbReference type="NCBI Taxonomy" id="3103134"/>
    <lineage>
        <taxon>Bacteria</taxon>
        <taxon>Pseudomonadati</taxon>
        <taxon>Myxococcota</taxon>
        <taxon>Myxococcia</taxon>
        <taxon>Myxococcales</taxon>
        <taxon>Cystobacterineae</taxon>
        <taxon>Archangiaceae</taxon>
        <taxon>Hyalangium</taxon>
    </lineage>
</organism>
<dbReference type="Pfam" id="PF02608">
    <property type="entry name" value="Bmp"/>
    <property type="match status" value="1"/>
</dbReference>
<name>A0ABU5H2N1_9BACT</name>
<dbReference type="InterPro" id="IPR003760">
    <property type="entry name" value="PnrA-like"/>
</dbReference>
<feature type="chain" id="PRO_5045572398" evidence="7">
    <location>
        <begin position="26"/>
        <end position="386"/>
    </location>
</feature>
<comment type="similarity">
    <text evidence="2">Belongs to the BMP lipoprotein family.</text>
</comment>
<reference evidence="9 10" key="1">
    <citation type="submission" date="2023-12" db="EMBL/GenBank/DDBJ databases">
        <title>the genome sequence of Hyalangium sp. s54d21.</title>
        <authorList>
            <person name="Zhang X."/>
        </authorList>
    </citation>
    <scope>NUCLEOTIDE SEQUENCE [LARGE SCALE GENOMIC DNA]</scope>
    <source>
        <strain evidence="10">s54d21</strain>
    </source>
</reference>
<evidence type="ECO:0000313" key="9">
    <source>
        <dbReference type="EMBL" id="MDY7227723.1"/>
    </source>
</evidence>
<sequence>MLSVPRSLCAFLSLSLMLACKSQNAEPAASSQAPAPAAAAPVAEKPRIGLVLGLGGRGDHAFNDSALRGLELWAAGLKYEGTGYKPATPEELQASLGPELARRDPAITPLGITPSILQSQVAEDYEPNLQLTVEQGVALTVAVGFMLENAVEVVAQRHPKQRFLFVDSPLLTPANEPYSLPNVRAVTYRAEEGCFLAGALAGLATKEGKIGFVGGMEIPLVKQYEAGFRAGVASTNPKATVVANYTGSFTNFAAGKQVGQDLVTKGMDVIFSAAGVDGLGAIQAVKEASEAGRAVFVIGVDSDQFHLAPKAMLTTVLKRVDLTIYEGIRDQVQGRFHGGLVSMGLKEGGIALAPVRLDFPGKEEALSKVEALKAKIIAGELEVPTP</sequence>
<comment type="subcellular location">
    <subcellularLocation>
        <location evidence="1">Cell membrane</location>
        <topology evidence="1">Lipid-anchor</topology>
    </subcellularLocation>
</comment>
<dbReference type="CDD" id="cd06354">
    <property type="entry name" value="PBP1_PrnA-like"/>
    <property type="match status" value="1"/>
</dbReference>
<keyword evidence="5" id="KW-0472">Membrane</keyword>
<feature type="domain" description="ABC transporter substrate-binding protein PnrA-like" evidence="8">
    <location>
        <begin position="118"/>
        <end position="384"/>
    </location>
</feature>
<dbReference type="SUPFAM" id="SSF53822">
    <property type="entry name" value="Periplasmic binding protein-like I"/>
    <property type="match status" value="1"/>
</dbReference>
<keyword evidence="3" id="KW-1003">Cell membrane</keyword>
<dbReference type="Gene3D" id="3.40.50.2300">
    <property type="match status" value="2"/>
</dbReference>
<keyword evidence="6" id="KW-0449">Lipoprotein</keyword>
<evidence type="ECO:0000256" key="7">
    <source>
        <dbReference type="SAM" id="SignalP"/>
    </source>
</evidence>
<keyword evidence="4 7" id="KW-0732">Signal</keyword>
<dbReference type="PANTHER" id="PTHR34296:SF2">
    <property type="entry name" value="ABC TRANSPORTER GUANOSINE-BINDING PROTEIN NUPN"/>
    <property type="match status" value="1"/>
</dbReference>